<dbReference type="Gene3D" id="3.40.630.30">
    <property type="match status" value="1"/>
</dbReference>
<accession>A0A931ALH7</accession>
<dbReference type="Pfam" id="PF13480">
    <property type="entry name" value="Acetyltransf_6"/>
    <property type="match status" value="1"/>
</dbReference>
<dbReference type="InterPro" id="IPR016181">
    <property type="entry name" value="Acyl_CoA_acyltransferase"/>
</dbReference>
<comment type="caution">
    <text evidence="2">The sequence shown here is derived from an EMBL/GenBank/DDBJ whole genome shotgun (WGS) entry which is preliminary data.</text>
</comment>
<name>A0A931ALH7_9ACTN</name>
<protein>
    <submittedName>
        <fullName evidence="2">GNAT family N-acetyltransferase</fullName>
    </submittedName>
</protein>
<gene>
    <name evidence="2" type="ORF">ITP53_51640</name>
</gene>
<feature type="domain" description="BioF2-like acetyltransferase" evidence="1">
    <location>
        <begin position="156"/>
        <end position="295"/>
    </location>
</feature>
<dbReference type="SUPFAM" id="SSF55729">
    <property type="entry name" value="Acyl-CoA N-acyltransferases (Nat)"/>
    <property type="match status" value="1"/>
</dbReference>
<dbReference type="AlphaFoldDB" id="A0A931ALH7"/>
<dbReference type="RefSeq" id="WP_195902837.1">
    <property type="nucleotide sequence ID" value="NZ_JADOGI010000341.1"/>
</dbReference>
<evidence type="ECO:0000313" key="3">
    <source>
        <dbReference type="Proteomes" id="UP000605361"/>
    </source>
</evidence>
<keyword evidence="3" id="KW-1185">Reference proteome</keyword>
<evidence type="ECO:0000313" key="2">
    <source>
        <dbReference type="EMBL" id="MBF8193995.1"/>
    </source>
</evidence>
<proteinExistence type="predicted"/>
<evidence type="ECO:0000259" key="1">
    <source>
        <dbReference type="Pfam" id="PF13480"/>
    </source>
</evidence>
<dbReference type="EMBL" id="JADOGI010000341">
    <property type="protein sequence ID" value="MBF8193995.1"/>
    <property type="molecule type" value="Genomic_DNA"/>
</dbReference>
<dbReference type="InterPro" id="IPR038740">
    <property type="entry name" value="BioF2-like_GNAT_dom"/>
</dbReference>
<sequence>MRITLALPRELGEHEVSRWRALQEADAAFDNPFLSPEFTLTAGELRDVVRVAVLHDGPHIVGFFPFERHAMGIGKPVAAGLTDAQGLVHVKDLEIDANQLIKACGLSVYEFDHLVSGQPLLNARHERHPSPIIDLRDGFERYTAGLREHSGKTYKSTLAKSRKLQREAGAMRHDYASTDVAPLRTLLGWKTDQYRRTGRTDRFAHQWIVELVERLLATQTESFAGVLDMIYVDDKPVAGHFGLRTRTTLVGWFPAYDPQFAKYSPGLIHHLAMAERAAESGIQVIDMGRGQKEYKDKLKNGEFQVAEGRVARARPAAAVHWMMRVPVRKTRAAVMANPLLLKTADKALKTYGRVRTVLQG</sequence>
<organism evidence="2 3">
    <name type="scientific">Nonomuraea cypriaca</name>
    <dbReference type="NCBI Taxonomy" id="1187855"/>
    <lineage>
        <taxon>Bacteria</taxon>
        <taxon>Bacillati</taxon>
        <taxon>Actinomycetota</taxon>
        <taxon>Actinomycetes</taxon>
        <taxon>Streptosporangiales</taxon>
        <taxon>Streptosporangiaceae</taxon>
        <taxon>Nonomuraea</taxon>
    </lineage>
</organism>
<dbReference type="Proteomes" id="UP000605361">
    <property type="component" value="Unassembled WGS sequence"/>
</dbReference>
<reference evidence="2" key="1">
    <citation type="submission" date="2020-11" db="EMBL/GenBank/DDBJ databases">
        <title>Whole-genome analyses of Nonomuraea sp. K274.</title>
        <authorList>
            <person name="Veyisoglu A."/>
        </authorList>
    </citation>
    <scope>NUCLEOTIDE SEQUENCE</scope>
    <source>
        <strain evidence="2">K274</strain>
    </source>
</reference>